<dbReference type="AlphaFoldDB" id="A0A8H5HNV2"/>
<gene>
    <name evidence="2" type="ORF">D9615_001985</name>
</gene>
<dbReference type="OrthoDB" id="3065124at2759"/>
<organism evidence="2 3">
    <name type="scientific">Tricholomella constricta</name>
    <dbReference type="NCBI Taxonomy" id="117010"/>
    <lineage>
        <taxon>Eukaryota</taxon>
        <taxon>Fungi</taxon>
        <taxon>Dikarya</taxon>
        <taxon>Basidiomycota</taxon>
        <taxon>Agaricomycotina</taxon>
        <taxon>Agaricomycetes</taxon>
        <taxon>Agaricomycetidae</taxon>
        <taxon>Agaricales</taxon>
        <taxon>Tricholomatineae</taxon>
        <taxon>Lyophyllaceae</taxon>
        <taxon>Tricholomella</taxon>
    </lineage>
</organism>
<comment type="caution">
    <text evidence="2">The sequence shown here is derived from an EMBL/GenBank/DDBJ whole genome shotgun (WGS) entry which is preliminary data.</text>
</comment>
<evidence type="ECO:0000256" key="1">
    <source>
        <dbReference type="SAM" id="SignalP"/>
    </source>
</evidence>
<feature type="chain" id="PRO_5034239045" evidence="1">
    <location>
        <begin position="22"/>
        <end position="355"/>
    </location>
</feature>
<dbReference type="Proteomes" id="UP000565441">
    <property type="component" value="Unassembled WGS sequence"/>
</dbReference>
<sequence>MIIFTAPFVALVLVLTTGVSGAYIPGGASDIEPRAIGGRVVASLGRTGFNALKSSARVTTPPLRVTQQQAGGVTAKQVTTGLVAGKLFGGKVFAGAMVGLGSLGAQATDDRVNSRDLEARAPPVLRAGFRAGSTILRTARPNNIARPLARIITPVPPPVQPPPSMLGRLKGVGTVSAIALTAGAGEYMGGKNMESLLEQAEKDGKKRRELDGELRARTPPLRAAGRIVRPALRAARTGVARNPANVAHVVPPVVPNAKTGSTVLKKATTGLTIGVAAAAGGFTEGNIQNMPADLKQQAALAESVKGTIISKLPANPFGEKRQHLEDLVNRAGSSGEHIERLVARHILAMLLEELD</sequence>
<reference evidence="2 3" key="1">
    <citation type="journal article" date="2020" name="ISME J.">
        <title>Uncovering the hidden diversity of litter-decomposition mechanisms in mushroom-forming fungi.</title>
        <authorList>
            <person name="Floudas D."/>
            <person name="Bentzer J."/>
            <person name="Ahren D."/>
            <person name="Johansson T."/>
            <person name="Persson P."/>
            <person name="Tunlid A."/>
        </authorList>
    </citation>
    <scope>NUCLEOTIDE SEQUENCE [LARGE SCALE GENOMIC DNA]</scope>
    <source>
        <strain evidence="2 3">CBS 661.87</strain>
    </source>
</reference>
<evidence type="ECO:0000313" key="2">
    <source>
        <dbReference type="EMBL" id="KAF5386849.1"/>
    </source>
</evidence>
<dbReference type="EMBL" id="JAACJP010000002">
    <property type="protein sequence ID" value="KAF5386849.1"/>
    <property type="molecule type" value="Genomic_DNA"/>
</dbReference>
<keyword evidence="3" id="KW-1185">Reference proteome</keyword>
<name>A0A8H5HNV2_9AGAR</name>
<accession>A0A8H5HNV2</accession>
<proteinExistence type="predicted"/>
<feature type="signal peptide" evidence="1">
    <location>
        <begin position="1"/>
        <end position="21"/>
    </location>
</feature>
<evidence type="ECO:0000313" key="3">
    <source>
        <dbReference type="Proteomes" id="UP000565441"/>
    </source>
</evidence>
<protein>
    <submittedName>
        <fullName evidence="2">Uncharacterized protein</fullName>
    </submittedName>
</protein>
<keyword evidence="1" id="KW-0732">Signal</keyword>